<evidence type="ECO:0000313" key="1">
    <source>
        <dbReference type="EMBL" id="AOY78579.1"/>
    </source>
</evidence>
<gene>
    <name evidence="1" type="ORF">BJP36_00455</name>
</gene>
<organism evidence="1 2">
    <name type="scientific">Moorena producens (strain JHB)</name>
    <dbReference type="NCBI Taxonomy" id="1454205"/>
    <lineage>
        <taxon>Bacteria</taxon>
        <taxon>Bacillati</taxon>
        <taxon>Cyanobacteriota</taxon>
        <taxon>Cyanophyceae</taxon>
        <taxon>Coleofasciculales</taxon>
        <taxon>Coleofasciculaceae</taxon>
        <taxon>Moorena</taxon>
    </lineage>
</organism>
<evidence type="ECO:0000313" key="2">
    <source>
        <dbReference type="Proteomes" id="UP000176944"/>
    </source>
</evidence>
<sequence>MFDSFDLWALPGSFTTMKASRSAIISVSEVNSEAASTITNSMSIDPDGNMATSAVQASASKATNTGGIVEASAGTDNFSAPNIQEPFFMRFNFFSRYF</sequence>
<name>A0A1D9FT81_MOOP1</name>
<accession>A0A1D9FT81</accession>
<proteinExistence type="predicted"/>
<dbReference type="AlphaFoldDB" id="A0A1D9FT81"/>
<protein>
    <submittedName>
        <fullName evidence="1">Uncharacterized protein</fullName>
    </submittedName>
</protein>
<dbReference type="EMBL" id="CP017708">
    <property type="protein sequence ID" value="AOY78579.1"/>
    <property type="molecule type" value="Genomic_DNA"/>
</dbReference>
<dbReference type="Proteomes" id="UP000176944">
    <property type="component" value="Chromosome"/>
</dbReference>
<reference evidence="2" key="1">
    <citation type="submission" date="2016-10" db="EMBL/GenBank/DDBJ databases">
        <title>Comparative genomics uncovers the prolific and rare metabolic potential of the cyanobacterial genus Moorea.</title>
        <authorList>
            <person name="Leao T."/>
            <person name="Castelao G."/>
            <person name="Korobeynikov A."/>
            <person name="Monroe E.A."/>
            <person name="Podell S."/>
            <person name="Glukhov E."/>
            <person name="Allen E."/>
            <person name="Gerwick W.H."/>
            <person name="Gerwick L."/>
        </authorList>
    </citation>
    <scope>NUCLEOTIDE SEQUENCE [LARGE SCALE GENOMIC DNA]</scope>
    <source>
        <strain evidence="2">JHB</strain>
    </source>
</reference>